<evidence type="ECO:0000256" key="2">
    <source>
        <dbReference type="ARBA" id="ARBA00022448"/>
    </source>
</evidence>
<dbReference type="InterPro" id="IPR026015">
    <property type="entry name" value="ATP_synth_OSCP/delta_N_sf"/>
</dbReference>
<dbReference type="InterPro" id="IPR000711">
    <property type="entry name" value="ATPase_OSCP/dsu"/>
</dbReference>
<comment type="function">
    <text evidence="7">This protein is part of the stalk that links CF(0) to CF(1). It either transmits conformational changes from CF(0) to CF(1) or is implicated in proton conduction.</text>
</comment>
<dbReference type="NCBIfam" id="NF009975">
    <property type="entry name" value="PRK13436.1"/>
    <property type="match status" value="1"/>
</dbReference>
<dbReference type="KEGG" id="mds:MDIS_00205"/>
<name>A0AAJ5NRS6_9BACT</name>
<evidence type="ECO:0000313" key="10">
    <source>
        <dbReference type="Proteomes" id="UP000224629"/>
    </source>
</evidence>
<accession>A0AAJ5NRS6</accession>
<dbReference type="GO" id="GO:0046933">
    <property type="term" value="F:proton-transporting ATP synthase activity, rotational mechanism"/>
    <property type="evidence" value="ECO:0007669"/>
    <property type="project" value="UniProtKB-UniRule"/>
</dbReference>
<evidence type="ECO:0000313" key="11">
    <source>
        <dbReference type="Proteomes" id="UP000289629"/>
    </source>
</evidence>
<evidence type="ECO:0000256" key="7">
    <source>
        <dbReference type="HAMAP-Rule" id="MF_01416"/>
    </source>
</evidence>
<dbReference type="SUPFAM" id="SSF47928">
    <property type="entry name" value="N-terminal domain of the delta subunit of the F1F0-ATP synthase"/>
    <property type="match status" value="1"/>
</dbReference>
<reference evidence="8 10" key="1">
    <citation type="submission" date="2017-10" db="EMBL/GenBank/DDBJ databases">
        <title>Genome-wide analysis of the first isolated strain mycoplasma dispar GS01.</title>
        <authorList>
            <person name="Hao H."/>
            <person name="Chen S."/>
            <person name="Zhao P."/>
            <person name="Chu Y."/>
            <person name="Liu Y."/>
        </authorList>
    </citation>
    <scope>NUCLEOTIDE SEQUENCE [LARGE SCALE GENOMIC DNA]</scope>
    <source>
        <strain evidence="8 10">GS01</strain>
    </source>
</reference>
<dbReference type="Proteomes" id="UP000289629">
    <property type="component" value="Chromosome"/>
</dbReference>
<keyword evidence="4 7" id="KW-0406">Ion transport</keyword>
<keyword evidence="10" id="KW-1185">Reference proteome</keyword>
<evidence type="ECO:0000313" key="8">
    <source>
        <dbReference type="EMBL" id="ATP59396.1"/>
    </source>
</evidence>
<keyword evidence="6 7" id="KW-0066">ATP synthesis</keyword>
<organism evidence="9 11">
    <name type="scientific">Mesomycoplasma dispar</name>
    <dbReference type="NCBI Taxonomy" id="86660"/>
    <lineage>
        <taxon>Bacteria</taxon>
        <taxon>Bacillati</taxon>
        <taxon>Mycoplasmatota</taxon>
        <taxon>Mycoplasmoidales</taxon>
        <taxon>Metamycoplasmataceae</taxon>
        <taxon>Mesomycoplasma</taxon>
    </lineage>
</organism>
<evidence type="ECO:0000256" key="4">
    <source>
        <dbReference type="ARBA" id="ARBA00023065"/>
    </source>
</evidence>
<dbReference type="GO" id="GO:0005886">
    <property type="term" value="C:plasma membrane"/>
    <property type="evidence" value="ECO:0007669"/>
    <property type="project" value="UniProtKB-SubCell"/>
</dbReference>
<dbReference type="Gene3D" id="1.10.520.20">
    <property type="entry name" value="N-terminal domain of the delta subunit of the F1F0-ATP synthase"/>
    <property type="match status" value="1"/>
</dbReference>
<dbReference type="AlphaFoldDB" id="A0AAJ5NRS6"/>
<keyword evidence="7" id="KW-1003">Cell membrane</keyword>
<gene>
    <name evidence="7 9" type="primary">atpH</name>
    <name evidence="8" type="ORF">CSW10_00205</name>
    <name evidence="9" type="ORF">NCTC10125_00040</name>
</gene>
<dbReference type="Pfam" id="PF00213">
    <property type="entry name" value="OSCP"/>
    <property type="match status" value="1"/>
</dbReference>
<comment type="similarity">
    <text evidence="7">Belongs to the ATPase delta chain family.</text>
</comment>
<dbReference type="GO" id="GO:0045259">
    <property type="term" value="C:proton-transporting ATP synthase complex"/>
    <property type="evidence" value="ECO:0007669"/>
    <property type="project" value="UniProtKB-KW"/>
</dbReference>
<keyword evidence="5 7" id="KW-0472">Membrane</keyword>
<keyword evidence="2 7" id="KW-0813">Transport</keyword>
<dbReference type="HAMAP" id="MF_01416">
    <property type="entry name" value="ATP_synth_delta_bact"/>
    <property type="match status" value="1"/>
</dbReference>
<keyword evidence="7" id="KW-0139">CF(1)</keyword>
<reference evidence="9 11" key="2">
    <citation type="submission" date="2019-01" db="EMBL/GenBank/DDBJ databases">
        <authorList>
            <consortium name="Pathogen Informatics"/>
        </authorList>
    </citation>
    <scope>NUCLEOTIDE SEQUENCE [LARGE SCALE GENOMIC DNA]</scope>
    <source>
        <strain evidence="9 11">NCTC10125</strain>
    </source>
</reference>
<dbReference type="PRINTS" id="PR00125">
    <property type="entry name" value="ATPASEDELTA"/>
</dbReference>
<comment type="function">
    <text evidence="7">F(1)F(0) ATP synthase produces ATP from ADP in the presence of a proton or sodium gradient. F-type ATPases consist of two structural domains, F(1) containing the extramembraneous catalytic core and F(0) containing the membrane proton channel, linked together by a central stalk and a peripheral stalk. During catalysis, ATP synthesis in the catalytic domain of F(1) is coupled via a rotary mechanism of the central stalk subunits to proton translocation.</text>
</comment>
<keyword evidence="3 7" id="KW-0375">Hydrogen ion transport</keyword>
<proteinExistence type="inferred from homology"/>
<sequence length="187" mass="21812">MHSQVKNYYGYAETLLEISISDEKVKNFLNDSFLILEIIQNHPVLISVFNSYFVTKQEKFNLIDKIFSDKVEKKMVNFLKVIGKNNLFSYYRQILIKFIKLANAHLAQTWGEIETAFPIPVSVISNFENILSKKLNKKVHLRQKINSQLISGVRIIVDNQIFENSLFSQLKSLKQTLKNRIDIKKSL</sequence>
<dbReference type="EMBL" id="CP024161">
    <property type="protein sequence ID" value="ATP59396.1"/>
    <property type="molecule type" value="Genomic_DNA"/>
</dbReference>
<evidence type="ECO:0000256" key="3">
    <source>
        <dbReference type="ARBA" id="ARBA00022781"/>
    </source>
</evidence>
<evidence type="ECO:0000256" key="5">
    <source>
        <dbReference type="ARBA" id="ARBA00023136"/>
    </source>
</evidence>
<dbReference type="Proteomes" id="UP000224629">
    <property type="component" value="Chromosome"/>
</dbReference>
<dbReference type="RefSeq" id="WP_044635129.1">
    <property type="nucleotide sequence ID" value="NZ_CP007229.1"/>
</dbReference>
<evidence type="ECO:0000313" key="9">
    <source>
        <dbReference type="EMBL" id="VEU61190.1"/>
    </source>
</evidence>
<evidence type="ECO:0000256" key="6">
    <source>
        <dbReference type="ARBA" id="ARBA00023310"/>
    </source>
</evidence>
<dbReference type="NCBIfam" id="TIGR01145">
    <property type="entry name" value="ATP_synt_delta"/>
    <property type="match status" value="1"/>
</dbReference>
<dbReference type="PANTHER" id="PTHR11910">
    <property type="entry name" value="ATP SYNTHASE DELTA CHAIN"/>
    <property type="match status" value="1"/>
</dbReference>
<evidence type="ECO:0000256" key="1">
    <source>
        <dbReference type="ARBA" id="ARBA00004370"/>
    </source>
</evidence>
<comment type="subcellular location">
    <subcellularLocation>
        <location evidence="7">Cell membrane</location>
        <topology evidence="7">Peripheral membrane protein</topology>
    </subcellularLocation>
    <subcellularLocation>
        <location evidence="1">Membrane</location>
    </subcellularLocation>
</comment>
<protein>
    <recommendedName>
        <fullName evidence="7">ATP synthase subunit delta</fullName>
    </recommendedName>
    <alternativeName>
        <fullName evidence="7">ATP synthase F(1) sector subunit delta</fullName>
    </alternativeName>
    <alternativeName>
        <fullName evidence="7">F-type ATPase subunit delta</fullName>
        <shortName evidence="7">F-ATPase subunit delta</shortName>
    </alternativeName>
</protein>
<dbReference type="EMBL" id="LR214971">
    <property type="protein sequence ID" value="VEU61190.1"/>
    <property type="molecule type" value="Genomic_DNA"/>
</dbReference>